<evidence type="ECO:0000256" key="1">
    <source>
        <dbReference type="SAM" id="Phobius"/>
    </source>
</evidence>
<sequence length="66" mass="7099">MQHPSLVALGVVAIVTGVVGFSDPSLLYRLDPFFDTAERSDAGRTADRFGALFLVVVGLWAVSFGW</sequence>
<keyword evidence="1" id="KW-0812">Transmembrane</keyword>
<dbReference type="OrthoDB" id="376724at2157"/>
<keyword evidence="1" id="KW-0472">Membrane</keyword>
<evidence type="ECO:0000313" key="4">
    <source>
        <dbReference type="Proteomes" id="UP000199126"/>
    </source>
</evidence>
<gene>
    <name evidence="3" type="ORF">SAMN04487948_108127</name>
</gene>
<organism evidence="3 4">
    <name type="scientific">Halogranum amylolyticum</name>
    <dbReference type="NCBI Taxonomy" id="660520"/>
    <lineage>
        <taxon>Archaea</taxon>
        <taxon>Methanobacteriati</taxon>
        <taxon>Methanobacteriota</taxon>
        <taxon>Stenosarchaea group</taxon>
        <taxon>Halobacteria</taxon>
        <taxon>Halobacteriales</taxon>
        <taxon>Haloferacaceae</taxon>
    </lineage>
</organism>
<evidence type="ECO:0000259" key="2">
    <source>
        <dbReference type="Pfam" id="PF19701"/>
    </source>
</evidence>
<evidence type="ECO:0000313" key="3">
    <source>
        <dbReference type="EMBL" id="SEO94467.1"/>
    </source>
</evidence>
<reference evidence="4" key="1">
    <citation type="submission" date="2016-10" db="EMBL/GenBank/DDBJ databases">
        <authorList>
            <person name="Varghese N."/>
            <person name="Submissions S."/>
        </authorList>
    </citation>
    <scope>NUCLEOTIDE SEQUENCE [LARGE SCALE GENOMIC DNA]</scope>
    <source>
        <strain evidence="4">CGMCC 1.10121</strain>
    </source>
</reference>
<name>A0A1H8TU76_9EURY</name>
<keyword evidence="4" id="KW-1185">Reference proteome</keyword>
<proteinExistence type="predicted"/>
<feature type="domain" description="DUF6199" evidence="2">
    <location>
        <begin position="9"/>
        <end position="64"/>
    </location>
</feature>
<dbReference type="AlphaFoldDB" id="A0A1H8TU76"/>
<accession>A0A1H8TU76</accession>
<feature type="transmembrane region" description="Helical" evidence="1">
    <location>
        <begin position="49"/>
        <end position="65"/>
    </location>
</feature>
<feature type="transmembrane region" description="Helical" evidence="1">
    <location>
        <begin position="6"/>
        <end position="28"/>
    </location>
</feature>
<dbReference type="EMBL" id="FODV01000008">
    <property type="protein sequence ID" value="SEO94467.1"/>
    <property type="molecule type" value="Genomic_DNA"/>
</dbReference>
<keyword evidence="1" id="KW-1133">Transmembrane helix</keyword>
<dbReference type="Pfam" id="PF19701">
    <property type="entry name" value="DUF6199"/>
    <property type="match status" value="1"/>
</dbReference>
<protein>
    <recommendedName>
        <fullName evidence="2">DUF6199 domain-containing protein</fullName>
    </recommendedName>
</protein>
<dbReference type="RefSeq" id="WP_089825574.1">
    <property type="nucleotide sequence ID" value="NZ_FODV01000008.1"/>
</dbReference>
<dbReference type="Proteomes" id="UP000199126">
    <property type="component" value="Unassembled WGS sequence"/>
</dbReference>
<dbReference type="InterPro" id="IPR045679">
    <property type="entry name" value="DUF6199"/>
</dbReference>